<dbReference type="AlphaFoldDB" id="H5V1U9"/>
<proteinExistence type="predicted"/>
<comment type="caution">
    <text evidence="1">The sequence shown here is derived from an EMBL/GenBank/DDBJ whole genome shotgun (WGS) entry which is preliminary data.</text>
</comment>
<gene>
    <name evidence="1" type="ORF">EH105704_04_02000</name>
</gene>
<evidence type="ECO:0000313" key="1">
    <source>
        <dbReference type="EMBL" id="GAB51957.1"/>
    </source>
</evidence>
<reference evidence="1 2" key="1">
    <citation type="submission" date="2012-02" db="EMBL/GenBank/DDBJ databases">
        <title>Whole genome shotgun sequence of Escherichia hermannii NBRC 105704.</title>
        <authorList>
            <person name="Yoshida I."/>
            <person name="Hosoyama A."/>
            <person name="Tsuchikane K."/>
            <person name="Katsumata H."/>
            <person name="Yamazaki S."/>
            <person name="Fujita N."/>
        </authorList>
    </citation>
    <scope>NUCLEOTIDE SEQUENCE [LARGE SCALE GENOMIC DNA]</scope>
    <source>
        <strain evidence="1 2">NBRC 105704</strain>
    </source>
</reference>
<sequence>MHSPADLSMLYQETSKRTLSLWRDAPGCGEVMQNDYYQKETFAPVTGIQPPLSDALHALVTAVNALAEGDPLADAMPLHGLHFTFLAIALPRYPRQQRPEKLASLLDIWKKYPARLTAITDLQLVALPGQLLLAGIPDPASIADRATLADSLLDSDWRQDIQARYANTAFPPPFWHSTLLRYRAQRLPEHWRAFFLARQQHRFGSVKAIRKLVMANYNWSQVEPLA</sequence>
<organism evidence="1 2">
    <name type="scientific">Atlantibacter hermannii NBRC 105704</name>
    <dbReference type="NCBI Taxonomy" id="1115512"/>
    <lineage>
        <taxon>Bacteria</taxon>
        <taxon>Pseudomonadati</taxon>
        <taxon>Pseudomonadota</taxon>
        <taxon>Gammaproteobacteria</taxon>
        <taxon>Enterobacterales</taxon>
        <taxon>Enterobacteriaceae</taxon>
        <taxon>Atlantibacter</taxon>
    </lineage>
</organism>
<dbReference type="RefSeq" id="WP_002435535.1">
    <property type="nucleotide sequence ID" value="NZ_BAFF01000004.1"/>
</dbReference>
<protein>
    <submittedName>
        <fullName evidence="1">Uncharacterized protein</fullName>
    </submittedName>
</protein>
<evidence type="ECO:0000313" key="2">
    <source>
        <dbReference type="Proteomes" id="UP000010297"/>
    </source>
</evidence>
<dbReference type="EMBL" id="BAFF01000004">
    <property type="protein sequence ID" value="GAB51957.1"/>
    <property type="molecule type" value="Genomic_DNA"/>
</dbReference>
<name>H5V1U9_ATLHE</name>
<dbReference type="eggNOG" id="ENOG502Z8E2">
    <property type="taxonomic scope" value="Bacteria"/>
</dbReference>
<dbReference type="GeneID" id="92830675"/>
<accession>H5V1U9</accession>
<dbReference type="Proteomes" id="UP000010297">
    <property type="component" value="Unassembled WGS sequence"/>
</dbReference>
<keyword evidence="2" id="KW-1185">Reference proteome</keyword>